<organism evidence="1 2">
    <name type="scientific">Gaetbulibacter jejuensis</name>
    <dbReference type="NCBI Taxonomy" id="584607"/>
    <lineage>
        <taxon>Bacteria</taxon>
        <taxon>Pseudomonadati</taxon>
        <taxon>Bacteroidota</taxon>
        <taxon>Flavobacteriia</taxon>
        <taxon>Flavobacteriales</taxon>
        <taxon>Flavobacteriaceae</taxon>
        <taxon>Gaetbulibacter</taxon>
    </lineage>
</organism>
<evidence type="ECO:0000313" key="1">
    <source>
        <dbReference type="EMBL" id="GAA0750714.1"/>
    </source>
</evidence>
<reference evidence="1 2" key="1">
    <citation type="journal article" date="2019" name="Int. J. Syst. Evol. Microbiol.">
        <title>The Global Catalogue of Microorganisms (GCM) 10K type strain sequencing project: providing services to taxonomists for standard genome sequencing and annotation.</title>
        <authorList>
            <consortium name="The Broad Institute Genomics Platform"/>
            <consortium name="The Broad Institute Genome Sequencing Center for Infectious Disease"/>
            <person name="Wu L."/>
            <person name="Ma J."/>
        </authorList>
    </citation>
    <scope>NUCLEOTIDE SEQUENCE [LARGE SCALE GENOMIC DNA]</scope>
    <source>
        <strain evidence="1 2">JCM 15976</strain>
    </source>
</reference>
<protein>
    <submittedName>
        <fullName evidence="1">Uncharacterized protein</fullName>
    </submittedName>
</protein>
<proteinExistence type="predicted"/>
<keyword evidence="2" id="KW-1185">Reference proteome</keyword>
<accession>A0ABN1JZV4</accession>
<comment type="caution">
    <text evidence="1">The sequence shown here is derived from an EMBL/GenBank/DDBJ whole genome shotgun (WGS) entry which is preliminary data.</text>
</comment>
<dbReference type="Proteomes" id="UP001500736">
    <property type="component" value="Unassembled WGS sequence"/>
</dbReference>
<name>A0ABN1JZV4_9FLAO</name>
<evidence type="ECO:0000313" key="2">
    <source>
        <dbReference type="Proteomes" id="UP001500736"/>
    </source>
</evidence>
<sequence length="152" mass="17827">MASDLPSISIIENAIKYNYLDQKLIEYSFIPSELLNLYVNYYQHLLVAQEVQSFKSEYITALIYNYQNLQFESLLKQYGINEALLNVIKLFAQVRKIVTGLQELYLTPTKALSISEYVSNPQQLLQKVFTEFQIPQELQNTYFEYKSEAKRS</sequence>
<dbReference type="EMBL" id="BAAAGF010000015">
    <property type="protein sequence ID" value="GAA0750714.1"/>
    <property type="molecule type" value="Genomic_DNA"/>
</dbReference>
<gene>
    <name evidence="1" type="ORF">GCM10009431_31160</name>
</gene>